<dbReference type="PRINTS" id="PR01537">
    <property type="entry name" value="INTRLKN1R1F"/>
</dbReference>
<dbReference type="InterPro" id="IPR015621">
    <property type="entry name" value="IL-1_rcpt_fam"/>
</dbReference>
<dbReference type="EnsemblMetazoa" id="CapteT217981">
    <property type="protein sequence ID" value="CapteP217981"/>
    <property type="gene ID" value="CapteG217981"/>
</dbReference>
<feature type="chain" id="PRO_5008786676" description="TIR domain-containing protein" evidence="6">
    <location>
        <begin position="30"/>
        <end position="526"/>
    </location>
</feature>
<dbReference type="EMBL" id="AMQN01015476">
    <property type="status" value="NOT_ANNOTATED_CDS"/>
    <property type="molecule type" value="Genomic_DNA"/>
</dbReference>
<feature type="transmembrane region" description="Helical" evidence="5">
    <location>
        <begin position="305"/>
        <end position="332"/>
    </location>
</feature>
<dbReference type="InterPro" id="IPR000742">
    <property type="entry name" value="EGF"/>
</dbReference>
<dbReference type="PANTHER" id="PTHR11890">
    <property type="entry name" value="INTERLEUKIN-1 RECEPTOR FAMILY MEMBER"/>
    <property type="match status" value="1"/>
</dbReference>
<dbReference type="InterPro" id="IPR000157">
    <property type="entry name" value="TIR_dom"/>
</dbReference>
<dbReference type="Gene3D" id="3.40.50.10140">
    <property type="entry name" value="Toll/interleukin-1 receptor homology (TIR) domain"/>
    <property type="match status" value="1"/>
</dbReference>
<sequence length="526" mass="59547">MDRVIAVVFCLVFLLTTFTCDYCIDDVDGEPCGSDICYHGTCQSSLEELPFGSVVIHRCQCSDGWDGVRCEHRCDLECQEGYSCRFRYNLTMYDYEKNCYLTSDPQVAEEPDSSQPSPDLISCEDECINSKFTSLTKCDEHLCFHGVCNITSEDWCCTLDCVASEECHTTLQNDGSLMQSCQPRGLPSTQTIEASPNSTSCSAVPRNDTTECLPSLCYNGECRDTGNFTLKAFPGLTFKTKACLCDDGWFGTDCSQCCDIPCGNGSCKIEPHDDTMRCYCFPGYTGEFCEKETPPVAPVTVTPKWYWIVIGCSIGFIFIIIGISIYIVHMLWTKRNIFIMKIVRIFQSPECDGDGKLYDGCVSCSSGAGITFCKRQIIPELEKRMRYKLYVPCRDDSPGSLKAEEKIFMVQKSRRTILLISPEYLREEWPRFEYVLAQQEMLRLRHRIIPIILSDVTDVEDIDPVLGNMLRSLTCIVWPADGNEQEVEKFWKRLQLAMPKKKKQKKEAKKREEANVLEEIGVAALG</sequence>
<keyword evidence="5" id="KW-0472">Membrane</keyword>
<keyword evidence="2" id="KW-0325">Glycoprotein</keyword>
<dbReference type="PROSITE" id="PS01186">
    <property type="entry name" value="EGF_2"/>
    <property type="match status" value="1"/>
</dbReference>
<dbReference type="OMA" id="NACSANY"/>
<evidence type="ECO:0000256" key="6">
    <source>
        <dbReference type="SAM" id="SignalP"/>
    </source>
</evidence>
<dbReference type="SUPFAM" id="SSF52200">
    <property type="entry name" value="Toll/Interleukin receptor TIR domain"/>
    <property type="match status" value="1"/>
</dbReference>
<organism evidence="9">
    <name type="scientific">Capitella teleta</name>
    <name type="common">Polychaete worm</name>
    <dbReference type="NCBI Taxonomy" id="283909"/>
    <lineage>
        <taxon>Eukaryota</taxon>
        <taxon>Metazoa</taxon>
        <taxon>Spiralia</taxon>
        <taxon>Lophotrochozoa</taxon>
        <taxon>Annelida</taxon>
        <taxon>Polychaeta</taxon>
        <taxon>Sedentaria</taxon>
        <taxon>Scolecida</taxon>
        <taxon>Capitellidae</taxon>
        <taxon>Capitella</taxon>
    </lineage>
</organism>
<name>R7T582_CAPTE</name>
<evidence type="ECO:0000256" key="1">
    <source>
        <dbReference type="ARBA" id="ARBA00023157"/>
    </source>
</evidence>
<evidence type="ECO:0000313" key="9">
    <source>
        <dbReference type="EMBL" id="ELT88218.1"/>
    </source>
</evidence>
<dbReference type="SMART" id="SM00255">
    <property type="entry name" value="TIR"/>
    <property type="match status" value="1"/>
</dbReference>
<evidence type="ECO:0000259" key="8">
    <source>
        <dbReference type="PROSITE" id="PS50104"/>
    </source>
</evidence>
<reference evidence="10" key="3">
    <citation type="submission" date="2015-06" db="UniProtKB">
        <authorList>
            <consortium name="EnsemblMetazoa"/>
        </authorList>
    </citation>
    <scope>IDENTIFICATION</scope>
</reference>
<keyword evidence="6" id="KW-0732">Signal</keyword>
<protein>
    <recommendedName>
        <fullName evidence="12">TIR domain-containing protein</fullName>
    </recommendedName>
</protein>
<keyword evidence="5" id="KW-0812">Transmembrane</keyword>
<accession>R7T582</accession>
<feature type="domain" description="TIR" evidence="8">
    <location>
        <begin position="356"/>
        <end position="498"/>
    </location>
</feature>
<dbReference type="HOGENOM" id="CLU_518024_0_0_1"/>
<feature type="disulfide bond" evidence="4">
    <location>
        <begin position="32"/>
        <end position="42"/>
    </location>
</feature>
<evidence type="ECO:0000256" key="3">
    <source>
        <dbReference type="ARBA" id="ARBA00023319"/>
    </source>
</evidence>
<keyword evidence="3" id="KW-0393">Immunoglobulin domain</keyword>
<dbReference type="EMBL" id="KB311939">
    <property type="protein sequence ID" value="ELT88218.1"/>
    <property type="molecule type" value="Genomic_DNA"/>
</dbReference>
<dbReference type="PROSITE" id="PS50026">
    <property type="entry name" value="EGF_3"/>
    <property type="match status" value="1"/>
</dbReference>
<dbReference type="STRING" id="283909.R7T582"/>
<keyword evidence="5" id="KW-1133">Transmembrane helix</keyword>
<comment type="caution">
    <text evidence="4">Lacks conserved residue(s) required for the propagation of feature annotation.</text>
</comment>
<evidence type="ECO:0000256" key="5">
    <source>
        <dbReference type="SAM" id="Phobius"/>
    </source>
</evidence>
<dbReference type="SMART" id="SM00181">
    <property type="entry name" value="EGF"/>
    <property type="match status" value="3"/>
</dbReference>
<dbReference type="InterPro" id="IPR035897">
    <property type="entry name" value="Toll_tir_struct_dom_sf"/>
</dbReference>
<dbReference type="AlphaFoldDB" id="R7T582"/>
<evidence type="ECO:0000259" key="7">
    <source>
        <dbReference type="PROSITE" id="PS50026"/>
    </source>
</evidence>
<dbReference type="Proteomes" id="UP000014760">
    <property type="component" value="Unassembled WGS sequence"/>
</dbReference>
<feature type="domain" description="EGF-like" evidence="7">
    <location>
        <begin position="28"/>
        <end position="71"/>
    </location>
</feature>
<reference evidence="11" key="1">
    <citation type="submission" date="2012-12" db="EMBL/GenBank/DDBJ databases">
        <authorList>
            <person name="Hellsten U."/>
            <person name="Grimwood J."/>
            <person name="Chapman J.A."/>
            <person name="Shapiro H."/>
            <person name="Aerts A."/>
            <person name="Otillar R.P."/>
            <person name="Terry A.Y."/>
            <person name="Boore J.L."/>
            <person name="Simakov O."/>
            <person name="Marletaz F."/>
            <person name="Cho S.-J."/>
            <person name="Edsinger-Gonzales E."/>
            <person name="Havlak P."/>
            <person name="Kuo D.-H."/>
            <person name="Larsson T."/>
            <person name="Lv J."/>
            <person name="Arendt D."/>
            <person name="Savage R."/>
            <person name="Osoegawa K."/>
            <person name="de Jong P."/>
            <person name="Lindberg D.R."/>
            <person name="Seaver E.C."/>
            <person name="Weisblat D.A."/>
            <person name="Putnam N.H."/>
            <person name="Grigoriev I.V."/>
            <person name="Rokhsar D.S."/>
        </authorList>
    </citation>
    <scope>NUCLEOTIDE SEQUENCE</scope>
    <source>
        <strain evidence="11">I ESC-2004</strain>
    </source>
</reference>
<proteinExistence type="predicted"/>
<evidence type="ECO:0008006" key="12">
    <source>
        <dbReference type="Google" id="ProtNLM"/>
    </source>
</evidence>
<dbReference type="GO" id="GO:0007165">
    <property type="term" value="P:signal transduction"/>
    <property type="evidence" value="ECO:0007669"/>
    <property type="project" value="InterPro"/>
</dbReference>
<keyword evidence="11" id="KW-1185">Reference proteome</keyword>
<dbReference type="OrthoDB" id="6130531at2759"/>
<dbReference type="Pfam" id="PF01582">
    <property type="entry name" value="TIR"/>
    <property type="match status" value="1"/>
</dbReference>
<dbReference type="Gene3D" id="2.10.25.10">
    <property type="entry name" value="Laminin"/>
    <property type="match status" value="2"/>
</dbReference>
<dbReference type="SUPFAM" id="SSF57196">
    <property type="entry name" value="EGF/Laminin"/>
    <property type="match status" value="1"/>
</dbReference>
<reference evidence="9 11" key="2">
    <citation type="journal article" date="2013" name="Nature">
        <title>Insights into bilaterian evolution from three spiralian genomes.</title>
        <authorList>
            <person name="Simakov O."/>
            <person name="Marletaz F."/>
            <person name="Cho S.J."/>
            <person name="Edsinger-Gonzales E."/>
            <person name="Havlak P."/>
            <person name="Hellsten U."/>
            <person name="Kuo D.H."/>
            <person name="Larsson T."/>
            <person name="Lv J."/>
            <person name="Arendt D."/>
            <person name="Savage R."/>
            <person name="Osoegawa K."/>
            <person name="de Jong P."/>
            <person name="Grimwood J."/>
            <person name="Chapman J.A."/>
            <person name="Shapiro H."/>
            <person name="Aerts A."/>
            <person name="Otillar R.P."/>
            <person name="Terry A.Y."/>
            <person name="Boore J.L."/>
            <person name="Grigoriev I.V."/>
            <person name="Lindberg D.R."/>
            <person name="Seaver E.C."/>
            <person name="Weisblat D.A."/>
            <person name="Putnam N.H."/>
            <person name="Rokhsar D.S."/>
        </authorList>
    </citation>
    <scope>NUCLEOTIDE SEQUENCE</scope>
    <source>
        <strain evidence="9 11">I ESC-2004</strain>
    </source>
</reference>
<evidence type="ECO:0000256" key="2">
    <source>
        <dbReference type="ARBA" id="ARBA00023180"/>
    </source>
</evidence>
<dbReference type="PROSITE" id="PS50104">
    <property type="entry name" value="TIR"/>
    <property type="match status" value="1"/>
</dbReference>
<dbReference type="PROSITE" id="PS00022">
    <property type="entry name" value="EGF_1"/>
    <property type="match status" value="3"/>
</dbReference>
<feature type="signal peptide" evidence="6">
    <location>
        <begin position="1"/>
        <end position="29"/>
    </location>
</feature>
<keyword evidence="4" id="KW-0245">EGF-like domain</keyword>
<evidence type="ECO:0000313" key="11">
    <source>
        <dbReference type="Proteomes" id="UP000014760"/>
    </source>
</evidence>
<dbReference type="PANTHER" id="PTHR11890:SF44">
    <property type="entry name" value="X-LINKED INTERLEUKIN-1 RECEPTOR ACCESSORY PROTEIN-LIKE 2"/>
    <property type="match status" value="1"/>
</dbReference>
<evidence type="ECO:0000313" key="10">
    <source>
        <dbReference type="EnsemblMetazoa" id="CapteP217981"/>
    </source>
</evidence>
<feature type="disulfide bond" evidence="4">
    <location>
        <begin position="61"/>
        <end position="70"/>
    </location>
</feature>
<evidence type="ECO:0000256" key="4">
    <source>
        <dbReference type="PROSITE-ProRule" id="PRU00076"/>
    </source>
</evidence>
<keyword evidence="1 4" id="KW-1015">Disulfide bond</keyword>
<gene>
    <name evidence="9" type="ORF">CAPTEDRAFT_217981</name>
</gene>